<evidence type="ECO:0000256" key="1">
    <source>
        <dbReference type="SAM" id="MobiDB-lite"/>
    </source>
</evidence>
<dbReference type="AlphaFoldDB" id="A0A5E4SU78"/>
<feature type="region of interest" description="Disordered" evidence="1">
    <location>
        <begin position="395"/>
        <end position="416"/>
    </location>
</feature>
<evidence type="ECO:0000313" key="2">
    <source>
        <dbReference type="EMBL" id="VVD79320.1"/>
    </source>
</evidence>
<keyword evidence="3" id="KW-1185">Reference proteome</keyword>
<name>A0A5E4SU78_9BURK</name>
<feature type="compositionally biased region" description="Pro residues" evidence="1">
    <location>
        <begin position="450"/>
        <end position="468"/>
    </location>
</feature>
<proteinExistence type="predicted"/>
<feature type="compositionally biased region" description="Low complexity" evidence="1">
    <location>
        <begin position="469"/>
        <end position="490"/>
    </location>
</feature>
<dbReference type="RefSeq" id="WP_150683124.1">
    <property type="nucleotide sequence ID" value="NZ_CABPSI010000001.1"/>
</dbReference>
<gene>
    <name evidence="2" type="ORF">PIN31115_01029</name>
</gene>
<accession>A0A5E4SU78</accession>
<feature type="region of interest" description="Disordered" evidence="1">
    <location>
        <begin position="1"/>
        <end position="40"/>
    </location>
</feature>
<evidence type="ECO:0000313" key="3">
    <source>
        <dbReference type="Proteomes" id="UP000333828"/>
    </source>
</evidence>
<dbReference type="Proteomes" id="UP000333828">
    <property type="component" value="Unassembled WGS sequence"/>
</dbReference>
<feature type="compositionally biased region" description="Pro residues" evidence="1">
    <location>
        <begin position="395"/>
        <end position="408"/>
    </location>
</feature>
<sequence length="607" mass="65073">MRSPLIARPNPDEVPHIMGAGHEASPLAKGSPPAIVDSRPSAAAQQRLQQIADHSPRALQLQRSVQLLAGTSPADVSPRFKPRTSPNNATIQRVVIPGSAPGKFQSSLDPHNTQYDSEANATNVDQVISELQQLLALAQGRLASIPAPDLGRLQRMAPGVFNSWVPVVARTNPTVVSLAAQVVAAMAVRRIDLPRDGDNGRIDAEWKEWVRLLVADGFANAQGIATEITGAPHPALAAGYKIQLLYHMRSRANHTLSGVEVEYGHARPSGYHPRADEEQVHASTQATQPDFYDAEAEARKKTLVEYKHGYRDEKSKAKPLWDGFEQYGGVAPHGGGGVEHTPSTPPEVRYQWSFNNPPGYVSAQIPAKAAAARATNPSAFAGGLSLGGRQILGPVPRPVVAPPPPGPTPVHSSSSIPVLPQAPFGLPAPAPVPTASPSYAPTLFAPPPHVPTYAPPPPALHAPSPHPHSQPLSHSQSQSHSQSSPFFFPLTQVPASGRPAQDWAGFGHGSSDDDSHAHEAAEDDDAEIDVEDDVSEYLTPAYKSQYSRRAHALASAINAILLDNEVSTQVAFGWDQWDGTYEAWRAERIDSVRHWLSALQIRQLSAI</sequence>
<feature type="region of interest" description="Disordered" evidence="1">
    <location>
        <begin position="450"/>
        <end position="526"/>
    </location>
</feature>
<feature type="compositionally biased region" description="Basic and acidic residues" evidence="1">
    <location>
        <begin position="510"/>
        <end position="520"/>
    </location>
</feature>
<organism evidence="2 3">
    <name type="scientific">Pandoraea iniqua</name>
    <dbReference type="NCBI Taxonomy" id="2508288"/>
    <lineage>
        <taxon>Bacteria</taxon>
        <taxon>Pseudomonadati</taxon>
        <taxon>Pseudomonadota</taxon>
        <taxon>Betaproteobacteria</taxon>
        <taxon>Burkholderiales</taxon>
        <taxon>Burkholderiaceae</taxon>
        <taxon>Pandoraea</taxon>
    </lineage>
</organism>
<protein>
    <submittedName>
        <fullName evidence="2">Uncharacterized protein</fullName>
    </submittedName>
</protein>
<dbReference type="EMBL" id="CABPSI010000001">
    <property type="protein sequence ID" value="VVD79320.1"/>
    <property type="molecule type" value="Genomic_DNA"/>
</dbReference>
<reference evidence="2 3" key="1">
    <citation type="submission" date="2019-08" db="EMBL/GenBank/DDBJ databases">
        <authorList>
            <person name="Peeters C."/>
        </authorList>
    </citation>
    <scope>NUCLEOTIDE SEQUENCE [LARGE SCALE GENOMIC DNA]</scope>
    <source>
        <strain evidence="2 3">LMG 31115</strain>
    </source>
</reference>